<name>A0A7R9ZEX7_9STRA</name>
<organism evidence="2">
    <name type="scientific">Pseudictyota dubia</name>
    <dbReference type="NCBI Taxonomy" id="2749911"/>
    <lineage>
        <taxon>Eukaryota</taxon>
        <taxon>Sar</taxon>
        <taxon>Stramenopiles</taxon>
        <taxon>Ochrophyta</taxon>
        <taxon>Bacillariophyta</taxon>
        <taxon>Mediophyceae</taxon>
        <taxon>Biddulphiophycidae</taxon>
        <taxon>Eupodiscales</taxon>
        <taxon>Odontellaceae</taxon>
        <taxon>Pseudictyota</taxon>
    </lineage>
</organism>
<dbReference type="SUPFAM" id="SSF53335">
    <property type="entry name" value="S-adenosyl-L-methionine-dependent methyltransferases"/>
    <property type="match status" value="1"/>
</dbReference>
<dbReference type="Gene3D" id="3.40.50.150">
    <property type="entry name" value="Vaccinia Virus protein VP39"/>
    <property type="match status" value="1"/>
</dbReference>
<dbReference type="PANTHER" id="PTHR34203">
    <property type="entry name" value="METHYLTRANSFERASE, FKBM FAMILY PROTEIN"/>
    <property type="match status" value="1"/>
</dbReference>
<dbReference type="EMBL" id="HBED01036414">
    <property type="protein sequence ID" value="CAD8319863.1"/>
    <property type="molecule type" value="Transcribed_RNA"/>
</dbReference>
<dbReference type="NCBIfam" id="TIGR01444">
    <property type="entry name" value="fkbM_fam"/>
    <property type="match status" value="1"/>
</dbReference>
<dbReference type="PANTHER" id="PTHR34203:SF13">
    <property type="entry name" value="EXPRESSED PROTEIN"/>
    <property type="match status" value="1"/>
</dbReference>
<dbReference type="Pfam" id="PF05050">
    <property type="entry name" value="Methyltransf_21"/>
    <property type="match status" value="1"/>
</dbReference>
<dbReference type="AlphaFoldDB" id="A0A7R9ZEX7"/>
<evidence type="ECO:0000313" key="2">
    <source>
        <dbReference type="EMBL" id="CAD8319863.1"/>
    </source>
</evidence>
<dbReference type="InterPro" id="IPR029063">
    <property type="entry name" value="SAM-dependent_MTases_sf"/>
</dbReference>
<reference evidence="2" key="1">
    <citation type="submission" date="2021-01" db="EMBL/GenBank/DDBJ databases">
        <authorList>
            <person name="Corre E."/>
            <person name="Pelletier E."/>
            <person name="Niang G."/>
            <person name="Scheremetjew M."/>
            <person name="Finn R."/>
            <person name="Kale V."/>
            <person name="Holt S."/>
            <person name="Cochrane G."/>
            <person name="Meng A."/>
            <person name="Brown T."/>
            <person name="Cohen L."/>
        </authorList>
    </citation>
    <scope>NUCLEOTIDE SEQUENCE</scope>
    <source>
        <strain evidence="2">CCMP147</strain>
    </source>
</reference>
<feature type="domain" description="Methyltransferase FkbM" evidence="1">
    <location>
        <begin position="156"/>
        <end position="327"/>
    </location>
</feature>
<evidence type="ECO:0000259" key="1">
    <source>
        <dbReference type="Pfam" id="PF05050"/>
    </source>
</evidence>
<accession>A0A7R9ZEX7</accession>
<protein>
    <recommendedName>
        <fullName evidence="1">Methyltransferase FkbM domain-containing protein</fullName>
    </recommendedName>
</protein>
<dbReference type="InterPro" id="IPR006342">
    <property type="entry name" value="FkbM_mtfrase"/>
</dbReference>
<sequence length="338" mass="37035">MIMPKRKTPAVRRTAVRVFFTAVGTIALICIAMKSASAFIDDTTSSAAQQNIPNVNGYGCKRLGLPKPIDEIPLPLSAYEMDRGQANNFVMGILDNKEVHMGEGQPPLFIHMALPRAGGFSDRIDEKTGRFEGMGNSENTWDRASASKAEDGIFIDVGAHVGDSCLPSAALGIDTYVFEPVRANTNLIHYSTLANQCRISEHLTVINALVGDKDSATESVYVTERADNAAATKAQAIKNVGNSASDYEQPVHMIKLDSFFPPGLKVQNLKIDVQGFEFYVLRGAERILKENKGRLHVRVEYDVGLLKMAGTNPPDLLKFMEDLGYKMTGRIGDDMDFE</sequence>
<proteinExistence type="predicted"/>
<gene>
    <name evidence="2" type="ORF">TDUB1175_LOCUS18279</name>
</gene>
<dbReference type="InterPro" id="IPR052514">
    <property type="entry name" value="SAM-dependent_MTase"/>
</dbReference>